<dbReference type="InterPro" id="IPR002123">
    <property type="entry name" value="Plipid/glycerol_acylTrfase"/>
</dbReference>
<dbReference type="CDD" id="cd07993">
    <property type="entry name" value="LPLAT_DHAPAT-like"/>
    <property type="match status" value="1"/>
</dbReference>
<organism evidence="11 12">
    <name type="scientific">Desulfosudis oleivorans (strain DSM 6200 / JCM 39069 / Hxd3)</name>
    <name type="common">Desulfococcus oleovorans</name>
    <dbReference type="NCBI Taxonomy" id="96561"/>
    <lineage>
        <taxon>Bacteria</taxon>
        <taxon>Pseudomonadati</taxon>
        <taxon>Thermodesulfobacteriota</taxon>
        <taxon>Desulfobacteria</taxon>
        <taxon>Desulfobacterales</taxon>
        <taxon>Desulfosudaceae</taxon>
        <taxon>Desulfosudis</taxon>
    </lineage>
</organism>
<dbReference type="eggNOG" id="COG2937">
    <property type="taxonomic scope" value="Bacteria"/>
</dbReference>
<dbReference type="RefSeq" id="WP_012175407.1">
    <property type="nucleotide sequence ID" value="NC_009943.1"/>
</dbReference>
<keyword evidence="7" id="KW-0472">Membrane</keyword>
<protein>
    <recommendedName>
        <fullName evidence="5">Glycerol-3-phosphate acyltransferase</fullName>
        <ecNumber evidence="4">2.3.1.15</ecNumber>
    </recommendedName>
</protein>
<dbReference type="Proteomes" id="UP000008561">
    <property type="component" value="Chromosome"/>
</dbReference>
<proteinExistence type="inferred from homology"/>
<reference evidence="11 12" key="1">
    <citation type="submission" date="2007-10" db="EMBL/GenBank/DDBJ databases">
        <title>Complete sequence of Desulfococcus oleovorans Hxd3.</title>
        <authorList>
            <consortium name="US DOE Joint Genome Institute"/>
            <person name="Copeland A."/>
            <person name="Lucas S."/>
            <person name="Lapidus A."/>
            <person name="Barry K."/>
            <person name="Glavina del Rio T."/>
            <person name="Dalin E."/>
            <person name="Tice H."/>
            <person name="Pitluck S."/>
            <person name="Kiss H."/>
            <person name="Brettin T."/>
            <person name="Bruce D."/>
            <person name="Detter J.C."/>
            <person name="Han C."/>
            <person name="Schmutz J."/>
            <person name="Larimer F."/>
            <person name="Land M."/>
            <person name="Hauser L."/>
            <person name="Kyrpides N."/>
            <person name="Kim E."/>
            <person name="Wawrik B."/>
            <person name="Richardson P."/>
        </authorList>
    </citation>
    <scope>NUCLEOTIDE SEQUENCE [LARGE SCALE GENOMIC DNA]</scope>
    <source>
        <strain evidence="12">DSM 6200 / JCM 39069 / Hxd3</strain>
    </source>
</reference>
<evidence type="ECO:0000256" key="2">
    <source>
        <dbReference type="ARBA" id="ARBA00004765"/>
    </source>
</evidence>
<dbReference type="GO" id="GO:0012505">
    <property type="term" value="C:endomembrane system"/>
    <property type="evidence" value="ECO:0007669"/>
    <property type="project" value="UniProtKB-SubCell"/>
</dbReference>
<keyword evidence="8 11" id="KW-0012">Acyltransferase</keyword>
<feature type="domain" description="Phospholipid/glycerol acyltransferase" evidence="10">
    <location>
        <begin position="379"/>
        <end position="506"/>
    </location>
</feature>
<dbReference type="InterPro" id="IPR045520">
    <property type="entry name" value="GPAT/DHAPAT_C"/>
</dbReference>
<dbReference type="UniPathway" id="UPA00557">
    <property type="reaction ID" value="UER00612"/>
</dbReference>
<gene>
    <name evidence="11" type="ordered locus">Dole_1991</name>
</gene>
<evidence type="ECO:0000256" key="7">
    <source>
        <dbReference type="ARBA" id="ARBA00023136"/>
    </source>
</evidence>
<evidence type="ECO:0000256" key="3">
    <source>
        <dbReference type="ARBA" id="ARBA00007937"/>
    </source>
</evidence>
<evidence type="ECO:0000256" key="9">
    <source>
        <dbReference type="ARBA" id="ARBA00048427"/>
    </source>
</evidence>
<accession>A8ZTB2</accession>
<dbReference type="SMART" id="SM00563">
    <property type="entry name" value="PlsC"/>
    <property type="match status" value="1"/>
</dbReference>
<comment type="similarity">
    <text evidence="3">Belongs to the GPAT/DAPAT family.</text>
</comment>
<evidence type="ECO:0000259" key="10">
    <source>
        <dbReference type="SMART" id="SM00563"/>
    </source>
</evidence>
<keyword evidence="12" id="KW-1185">Reference proteome</keyword>
<keyword evidence="6 11" id="KW-0808">Transferase</keyword>
<dbReference type="KEGG" id="dol:Dole_1991"/>
<dbReference type="InterPro" id="IPR041728">
    <property type="entry name" value="GPAT/DHAPAT_LPLAT"/>
</dbReference>
<dbReference type="HOGENOM" id="CLU_015407_0_0_7"/>
<comment type="pathway">
    <text evidence="2">Phospholipid metabolism; CDP-diacylglycerol biosynthesis; CDP-diacylglycerol from sn-glycerol 3-phosphate: step 1/3.</text>
</comment>
<sequence length="881" mass="101151">MFDSIKSAVSAMGRFFAGYTGRLLDNTHDHFLSFFPQQSGILTRAVSALFFSKTAIGDDKTARIQENSKSGIIVYVSKYKSKIEFLLCNTQYARHDLPAPEVAIGQRIVLLQPAGRIFRVVLANLDYFFRHFSFLTPYKTDYFKKQLTGGSTAFFSLFGNRTFYPRLMKSNTNPVQELIRIQKSTTTPIFIVPQVLFFSKRPLKTKPGLLDFFFGGLTKRPGRIRRLFTLFSNPKSTFLELCEPINLKYFLEDPENINMREEYQALALRRLLLSRINLLRQRVTGPVLKSREEIKEAIMGSRRLQSFVEEVAAETGQPVRQTSKEAYEYLDEIAANYSLNWVMTYDMVLTWMLKHIFDGMAIDHENLNRLKQVSQQAPLIFVPTHKSHLDYLVLSYVLYYNNIACPHIAAGKNLSFWPLGPIFRGGGAFFMRRTFKGQKLYSKVFFEYIYKILQEGFNVEFFLEGGRSRTGKMLSPKTGLLSIILDAYAQGACSDLMFVPVNIGYDRIIEEASYIREIKGGEKKAENLPELIKARKSLKSRYGKVYVNFNEPLSLKEFLAHTGTDLAALDPDARREFIGTLSHILTKRIDNVTTVTPYSIVSCAILTCPRKRFTSDYLMSIMETYLTCLQSLGVRLADTITSNHAYAFNNALDAFVSRKLIEHFEIDSDKENPLFMINESKRPTMEYYKNTCICFFVPVAFTALAVLERNTFQFNTTDLTKPFAFLRHLLENEFVLSIETPDPEFIKESMTAFQADDMIIPGDQGHGSYDLTPEGLKKLKLFAAFLAPYFESYLVVLNYLKQKESSPNGKPADEKEEIKHLLAHGKKMFKNNEIERLEALSKLTVQNAYHFFMDQQVITADDRTKADFYEDRIHTFLMLMA</sequence>
<dbReference type="Pfam" id="PF01553">
    <property type="entry name" value="Acyltransferase"/>
    <property type="match status" value="1"/>
</dbReference>
<evidence type="ECO:0000313" key="11">
    <source>
        <dbReference type="EMBL" id="ABW67795.1"/>
    </source>
</evidence>
<evidence type="ECO:0000256" key="1">
    <source>
        <dbReference type="ARBA" id="ARBA00004184"/>
    </source>
</evidence>
<dbReference type="Pfam" id="PF19277">
    <property type="entry name" value="GPAT_C"/>
    <property type="match status" value="1"/>
</dbReference>
<dbReference type="EMBL" id="CP000859">
    <property type="protein sequence ID" value="ABW67795.1"/>
    <property type="molecule type" value="Genomic_DNA"/>
</dbReference>
<dbReference type="SUPFAM" id="SSF69593">
    <property type="entry name" value="Glycerol-3-phosphate (1)-acyltransferase"/>
    <property type="match status" value="1"/>
</dbReference>
<dbReference type="AlphaFoldDB" id="A8ZTB2"/>
<evidence type="ECO:0000313" key="12">
    <source>
        <dbReference type="Proteomes" id="UP000008561"/>
    </source>
</evidence>
<evidence type="ECO:0000256" key="5">
    <source>
        <dbReference type="ARBA" id="ARBA00013432"/>
    </source>
</evidence>
<dbReference type="EC" id="2.3.1.15" evidence="4"/>
<name>A8ZTB2_DESOH</name>
<dbReference type="STRING" id="96561.Dole_1991"/>
<dbReference type="InterPro" id="IPR022284">
    <property type="entry name" value="GPAT/DHAPAT"/>
</dbReference>
<comment type="subcellular location">
    <subcellularLocation>
        <location evidence="1">Endomembrane system</location>
        <topology evidence="1">Peripheral membrane protein</topology>
    </subcellularLocation>
</comment>
<dbReference type="GO" id="GO:0016024">
    <property type="term" value="P:CDP-diacylglycerol biosynthetic process"/>
    <property type="evidence" value="ECO:0007669"/>
    <property type="project" value="UniProtKB-UniPathway"/>
</dbReference>
<dbReference type="OrthoDB" id="335193at2"/>
<evidence type="ECO:0000256" key="4">
    <source>
        <dbReference type="ARBA" id="ARBA00013113"/>
    </source>
</evidence>
<evidence type="ECO:0000256" key="6">
    <source>
        <dbReference type="ARBA" id="ARBA00022679"/>
    </source>
</evidence>
<comment type="catalytic activity">
    <reaction evidence="9">
        <text>sn-glycerol 3-phosphate + an acyl-CoA = a 1-acyl-sn-glycero-3-phosphate + CoA</text>
        <dbReference type="Rhea" id="RHEA:15325"/>
        <dbReference type="ChEBI" id="CHEBI:57287"/>
        <dbReference type="ChEBI" id="CHEBI:57597"/>
        <dbReference type="ChEBI" id="CHEBI:57970"/>
        <dbReference type="ChEBI" id="CHEBI:58342"/>
        <dbReference type="EC" id="2.3.1.15"/>
    </reaction>
</comment>
<dbReference type="GO" id="GO:0004366">
    <property type="term" value="F:glycerol-3-phosphate O-acyltransferase activity"/>
    <property type="evidence" value="ECO:0007669"/>
    <property type="project" value="UniProtKB-EC"/>
</dbReference>
<dbReference type="PANTHER" id="PTHR12563">
    <property type="entry name" value="GLYCEROL-3-PHOSPHATE ACYLTRANSFERASE"/>
    <property type="match status" value="1"/>
</dbReference>
<evidence type="ECO:0000256" key="8">
    <source>
        <dbReference type="ARBA" id="ARBA00023315"/>
    </source>
</evidence>
<dbReference type="PANTHER" id="PTHR12563:SF17">
    <property type="entry name" value="DIHYDROXYACETONE PHOSPHATE ACYLTRANSFERASE"/>
    <property type="match status" value="1"/>
</dbReference>